<dbReference type="NCBIfam" id="TIGR00974">
    <property type="entry name" value="3a0107s02c"/>
    <property type="match status" value="1"/>
</dbReference>
<evidence type="ECO:0000259" key="10">
    <source>
        <dbReference type="PROSITE" id="PS50928"/>
    </source>
</evidence>
<accession>A0ABW0FV25</accession>
<keyword evidence="5 9" id="KW-1003">Cell membrane</keyword>
<gene>
    <name evidence="11" type="primary">pstA</name>
    <name evidence="11" type="ORF">ACFPIE_15760</name>
</gene>
<keyword evidence="12" id="KW-1185">Reference proteome</keyword>
<evidence type="ECO:0000256" key="2">
    <source>
        <dbReference type="ARBA" id="ARBA00007069"/>
    </source>
</evidence>
<dbReference type="InterPro" id="IPR005672">
    <property type="entry name" value="Phosphate_PstA"/>
</dbReference>
<dbReference type="InterPro" id="IPR000515">
    <property type="entry name" value="MetI-like"/>
</dbReference>
<sequence>MTDTGADKMWARLAAEDPARAARLQKGLKARYARETRFKLYGVLAVAVAIGFLVLLLGRIVDQGHTAFYANQMTVQVYMDPARIDRAYPQGTNFQQMVAQQQLARLGVTDDEQGTKATAYRSLISSELKFRAADMIRENPALIGQTVEITAPVSDEADLYYKGEITRETASDQRRVSDEQMAWLDELKREGHVSTTVNTQLFTNGDSTEPELAGVLGAVVGSALMLLVTACIAIPLGVGAAVYLEEFSKKGRITDLIEVNINNLAAVPSIVYGLLGVALFINWMHLPRSSPLVGGLVLALMALPTIIIATRSALKAVPPSIREAALAMGASRTQTVFHHVLPLAMPGVMTGTIISMAHALGETAPLLLIGMVSFVPGIPGAINEPAGALPSLVYIWENASERAFHERTAAAIMVLLAFMIVMNAAAILLRRRFERRW</sequence>
<feature type="transmembrane region" description="Helical" evidence="9">
    <location>
        <begin position="40"/>
        <end position="61"/>
    </location>
</feature>
<comment type="caution">
    <text evidence="11">The sequence shown here is derived from an EMBL/GenBank/DDBJ whole genome shotgun (WGS) entry which is preliminary data.</text>
</comment>
<comment type="subcellular location">
    <subcellularLocation>
        <location evidence="9">Cell inner membrane</location>
        <topology evidence="9">Multi-pass membrane protein</topology>
    </subcellularLocation>
    <subcellularLocation>
        <location evidence="1">Cell membrane</location>
        <topology evidence="1">Multi-pass membrane protein</topology>
    </subcellularLocation>
</comment>
<feature type="transmembrane region" description="Helical" evidence="9">
    <location>
        <begin position="409"/>
        <end position="429"/>
    </location>
</feature>
<dbReference type="Pfam" id="PF11812">
    <property type="entry name" value="DUF3333"/>
    <property type="match status" value="1"/>
</dbReference>
<dbReference type="PANTHER" id="PTHR43470:SF5">
    <property type="entry name" value="PHOSPHATE TRANSPORT SYSTEM PERMEASE PROTEIN PSTA"/>
    <property type="match status" value="1"/>
</dbReference>
<evidence type="ECO:0000256" key="8">
    <source>
        <dbReference type="ARBA" id="ARBA00023136"/>
    </source>
</evidence>
<dbReference type="PROSITE" id="PS50928">
    <property type="entry name" value="ABC_TM1"/>
    <property type="match status" value="1"/>
</dbReference>
<keyword evidence="6 9" id="KW-0812">Transmembrane</keyword>
<feature type="transmembrane region" description="Helical" evidence="9">
    <location>
        <begin position="264"/>
        <end position="286"/>
    </location>
</feature>
<dbReference type="SUPFAM" id="SSF161098">
    <property type="entry name" value="MetI-like"/>
    <property type="match status" value="1"/>
</dbReference>
<keyword evidence="8 9" id="KW-0472">Membrane</keyword>
<evidence type="ECO:0000313" key="12">
    <source>
        <dbReference type="Proteomes" id="UP001596152"/>
    </source>
</evidence>
<proteinExistence type="inferred from homology"/>
<feature type="transmembrane region" description="Helical" evidence="9">
    <location>
        <begin position="292"/>
        <end position="314"/>
    </location>
</feature>
<evidence type="ECO:0000256" key="6">
    <source>
        <dbReference type="ARBA" id="ARBA00022692"/>
    </source>
</evidence>
<protein>
    <recommendedName>
        <fullName evidence="3 9">Phosphate transport system permease protein PstA</fullName>
    </recommendedName>
</protein>
<evidence type="ECO:0000256" key="1">
    <source>
        <dbReference type="ARBA" id="ARBA00004651"/>
    </source>
</evidence>
<dbReference type="EMBL" id="JBHSLF010000047">
    <property type="protein sequence ID" value="MFC5345371.1"/>
    <property type="molecule type" value="Genomic_DNA"/>
</dbReference>
<evidence type="ECO:0000256" key="9">
    <source>
        <dbReference type="RuleBase" id="RU363043"/>
    </source>
</evidence>
<evidence type="ECO:0000313" key="11">
    <source>
        <dbReference type="EMBL" id="MFC5345371.1"/>
    </source>
</evidence>
<organism evidence="11 12">
    <name type="scientific">Brevundimonas staleyi</name>
    <dbReference type="NCBI Taxonomy" id="74326"/>
    <lineage>
        <taxon>Bacteria</taxon>
        <taxon>Pseudomonadati</taxon>
        <taxon>Pseudomonadota</taxon>
        <taxon>Alphaproteobacteria</taxon>
        <taxon>Caulobacterales</taxon>
        <taxon>Caulobacteraceae</taxon>
        <taxon>Brevundimonas</taxon>
    </lineage>
</organism>
<dbReference type="Pfam" id="PF00528">
    <property type="entry name" value="BPD_transp_1"/>
    <property type="match status" value="1"/>
</dbReference>
<comment type="similarity">
    <text evidence="2 9">Belongs to the binding-protein-dependent transport system permease family. CysTW subfamily.</text>
</comment>
<dbReference type="InterPro" id="IPR035906">
    <property type="entry name" value="MetI-like_sf"/>
</dbReference>
<name>A0ABW0FV25_9CAUL</name>
<dbReference type="CDD" id="cd06261">
    <property type="entry name" value="TM_PBP2"/>
    <property type="match status" value="1"/>
</dbReference>
<keyword evidence="4" id="KW-0813">Transport</keyword>
<evidence type="ECO:0000256" key="4">
    <source>
        <dbReference type="ARBA" id="ARBA00022448"/>
    </source>
</evidence>
<feature type="transmembrane region" description="Helical" evidence="9">
    <location>
        <begin position="215"/>
        <end position="244"/>
    </location>
</feature>
<evidence type="ECO:0000256" key="5">
    <source>
        <dbReference type="ARBA" id="ARBA00022475"/>
    </source>
</evidence>
<dbReference type="RefSeq" id="WP_374039186.1">
    <property type="nucleotide sequence ID" value="NZ_CP169082.1"/>
</dbReference>
<dbReference type="Proteomes" id="UP001596152">
    <property type="component" value="Unassembled WGS sequence"/>
</dbReference>
<keyword evidence="7 9" id="KW-1133">Transmembrane helix</keyword>
<dbReference type="PANTHER" id="PTHR43470">
    <property type="entry name" value="PHOSPHATE TRANSPORT SYSTEM PERMEASE PROTEIN PSTA-RELATED"/>
    <property type="match status" value="1"/>
</dbReference>
<feature type="domain" description="ABC transmembrane type-1" evidence="10">
    <location>
        <begin position="219"/>
        <end position="425"/>
    </location>
</feature>
<evidence type="ECO:0000256" key="7">
    <source>
        <dbReference type="ARBA" id="ARBA00022989"/>
    </source>
</evidence>
<evidence type="ECO:0000256" key="3">
    <source>
        <dbReference type="ARBA" id="ARBA00016864"/>
    </source>
</evidence>
<dbReference type="Gene3D" id="1.10.3720.10">
    <property type="entry name" value="MetI-like"/>
    <property type="match status" value="1"/>
</dbReference>
<feature type="transmembrane region" description="Helical" evidence="9">
    <location>
        <begin position="335"/>
        <end position="360"/>
    </location>
</feature>
<dbReference type="InterPro" id="IPR024573">
    <property type="entry name" value="DUF3333"/>
</dbReference>
<reference evidence="12" key="1">
    <citation type="journal article" date="2019" name="Int. J. Syst. Evol. Microbiol.">
        <title>The Global Catalogue of Microorganisms (GCM) 10K type strain sequencing project: providing services to taxonomists for standard genome sequencing and annotation.</title>
        <authorList>
            <consortium name="The Broad Institute Genomics Platform"/>
            <consortium name="The Broad Institute Genome Sequencing Center for Infectious Disease"/>
            <person name="Wu L."/>
            <person name="Ma J."/>
        </authorList>
    </citation>
    <scope>NUCLEOTIDE SEQUENCE [LARGE SCALE GENOMIC DNA]</scope>
    <source>
        <strain evidence="12">JCM 12125</strain>
    </source>
</reference>